<evidence type="ECO:0000313" key="3">
    <source>
        <dbReference type="Proteomes" id="UP001221757"/>
    </source>
</evidence>
<reference evidence="2" key="1">
    <citation type="submission" date="2023-03" db="EMBL/GenBank/DDBJ databases">
        <title>Massive genome expansion in bonnet fungi (Mycena s.s.) driven by repeated elements and novel gene families across ecological guilds.</title>
        <authorList>
            <consortium name="Lawrence Berkeley National Laboratory"/>
            <person name="Harder C.B."/>
            <person name="Miyauchi S."/>
            <person name="Viragh M."/>
            <person name="Kuo A."/>
            <person name="Thoen E."/>
            <person name="Andreopoulos B."/>
            <person name="Lu D."/>
            <person name="Skrede I."/>
            <person name="Drula E."/>
            <person name="Henrissat B."/>
            <person name="Morin E."/>
            <person name="Kohler A."/>
            <person name="Barry K."/>
            <person name="LaButti K."/>
            <person name="Morin E."/>
            <person name="Salamov A."/>
            <person name="Lipzen A."/>
            <person name="Mereny Z."/>
            <person name="Hegedus B."/>
            <person name="Baldrian P."/>
            <person name="Stursova M."/>
            <person name="Weitz H."/>
            <person name="Taylor A."/>
            <person name="Grigoriev I.V."/>
            <person name="Nagy L.G."/>
            <person name="Martin F."/>
            <person name="Kauserud H."/>
        </authorList>
    </citation>
    <scope>NUCLEOTIDE SEQUENCE</scope>
    <source>
        <strain evidence="2">CBHHK067</strain>
    </source>
</reference>
<feature type="transmembrane region" description="Helical" evidence="1">
    <location>
        <begin position="60"/>
        <end position="80"/>
    </location>
</feature>
<dbReference type="Proteomes" id="UP001221757">
    <property type="component" value="Unassembled WGS sequence"/>
</dbReference>
<sequence length="194" mass="21590">MKSPVAEEAVDAQSIISDRTLCASPEPIPNVSRATVPQASPIPDSNPVRFLRVKTRTMSAIALILWSIEMSLSLVEYFRMVRLHSPAYQSRLLLVWTVSSGLFVVTTAAVFVSTLLRRPRRPLLNFLRGFAIFMSFTSSIIGFGVLFPIIAECSAGQCQGKERALRLFVCLGVPVTSVWTWVWIPTIRSFLSEL</sequence>
<feature type="transmembrane region" description="Helical" evidence="1">
    <location>
        <begin position="128"/>
        <end position="151"/>
    </location>
</feature>
<feature type="transmembrane region" description="Helical" evidence="1">
    <location>
        <begin position="92"/>
        <end position="116"/>
    </location>
</feature>
<protein>
    <submittedName>
        <fullName evidence="2">Uncharacterized protein</fullName>
    </submittedName>
</protein>
<keyword evidence="1" id="KW-0812">Transmembrane</keyword>
<feature type="transmembrane region" description="Helical" evidence="1">
    <location>
        <begin position="163"/>
        <end position="184"/>
    </location>
</feature>
<comment type="caution">
    <text evidence="2">The sequence shown here is derived from an EMBL/GenBank/DDBJ whole genome shotgun (WGS) entry which is preliminary data.</text>
</comment>
<gene>
    <name evidence="2" type="ORF">B0H17DRAFT_98736</name>
</gene>
<evidence type="ECO:0000256" key="1">
    <source>
        <dbReference type="SAM" id="Phobius"/>
    </source>
</evidence>
<name>A0AAD7E2B5_MYCRO</name>
<dbReference type="AlphaFoldDB" id="A0AAD7E2B5"/>
<keyword evidence="3" id="KW-1185">Reference proteome</keyword>
<dbReference type="EMBL" id="JARKIE010000013">
    <property type="protein sequence ID" value="KAJ7703292.1"/>
    <property type="molecule type" value="Genomic_DNA"/>
</dbReference>
<proteinExistence type="predicted"/>
<organism evidence="2 3">
    <name type="scientific">Mycena rosella</name>
    <name type="common">Pink bonnet</name>
    <name type="synonym">Agaricus rosellus</name>
    <dbReference type="NCBI Taxonomy" id="1033263"/>
    <lineage>
        <taxon>Eukaryota</taxon>
        <taxon>Fungi</taxon>
        <taxon>Dikarya</taxon>
        <taxon>Basidiomycota</taxon>
        <taxon>Agaricomycotina</taxon>
        <taxon>Agaricomycetes</taxon>
        <taxon>Agaricomycetidae</taxon>
        <taxon>Agaricales</taxon>
        <taxon>Marasmiineae</taxon>
        <taxon>Mycenaceae</taxon>
        <taxon>Mycena</taxon>
    </lineage>
</organism>
<evidence type="ECO:0000313" key="2">
    <source>
        <dbReference type="EMBL" id="KAJ7703292.1"/>
    </source>
</evidence>
<keyword evidence="1" id="KW-1133">Transmembrane helix</keyword>
<keyword evidence="1" id="KW-0472">Membrane</keyword>
<accession>A0AAD7E2B5</accession>